<dbReference type="InterPro" id="IPR027417">
    <property type="entry name" value="P-loop_NTPase"/>
</dbReference>
<dbReference type="PROSITE" id="PS50929">
    <property type="entry name" value="ABC_TM1F"/>
    <property type="match status" value="1"/>
</dbReference>
<feature type="transmembrane region" description="Helical" evidence="7">
    <location>
        <begin position="50"/>
        <end position="66"/>
    </location>
</feature>
<dbReference type="OrthoDB" id="9806127at2"/>
<dbReference type="Proteomes" id="UP000051330">
    <property type="component" value="Unassembled WGS sequence"/>
</dbReference>
<dbReference type="GO" id="GO:0016887">
    <property type="term" value="F:ATP hydrolysis activity"/>
    <property type="evidence" value="ECO:0007669"/>
    <property type="project" value="InterPro"/>
</dbReference>
<evidence type="ECO:0000256" key="5">
    <source>
        <dbReference type="ARBA" id="ARBA00022989"/>
    </source>
</evidence>
<comment type="caution">
    <text evidence="10">The sequence shown here is derived from an EMBL/GenBank/DDBJ whole genome shotgun (WGS) entry which is preliminary data.</text>
</comment>
<dbReference type="EMBL" id="AZEC01000002">
    <property type="protein sequence ID" value="KRL14098.1"/>
    <property type="molecule type" value="Genomic_DNA"/>
</dbReference>
<dbReference type="GO" id="GO:0034040">
    <property type="term" value="F:ATPase-coupled lipid transmembrane transporter activity"/>
    <property type="evidence" value="ECO:0007669"/>
    <property type="project" value="TreeGrafter"/>
</dbReference>
<organism evidence="10 11">
    <name type="scientific">Schleiferilactobacillus perolens DSM 12744</name>
    <dbReference type="NCBI Taxonomy" id="1423792"/>
    <lineage>
        <taxon>Bacteria</taxon>
        <taxon>Bacillati</taxon>
        <taxon>Bacillota</taxon>
        <taxon>Bacilli</taxon>
        <taxon>Lactobacillales</taxon>
        <taxon>Lactobacillaceae</taxon>
        <taxon>Schleiferilactobacillus</taxon>
    </lineage>
</organism>
<dbReference type="PANTHER" id="PTHR24221:SF614">
    <property type="entry name" value="GLUTATHIONE_L-CYSTEINE TRANSPORT SYSTEM ATP-BINDING_PERMEASE PROTEIN CYDC"/>
    <property type="match status" value="1"/>
</dbReference>
<dbReference type="RefSeq" id="WP_057817991.1">
    <property type="nucleotide sequence ID" value="NZ_AZEC01000002.1"/>
</dbReference>
<dbReference type="InterPro" id="IPR003593">
    <property type="entry name" value="AAA+_ATPase"/>
</dbReference>
<dbReference type="GO" id="GO:0042883">
    <property type="term" value="P:cysteine transport"/>
    <property type="evidence" value="ECO:0007669"/>
    <property type="project" value="InterPro"/>
</dbReference>
<feature type="domain" description="ABC transporter" evidence="8">
    <location>
        <begin position="333"/>
        <end position="572"/>
    </location>
</feature>
<keyword evidence="6 7" id="KW-0472">Membrane</keyword>
<dbReference type="PANTHER" id="PTHR24221">
    <property type="entry name" value="ATP-BINDING CASSETTE SUB-FAMILY B"/>
    <property type="match status" value="1"/>
</dbReference>
<sequence>MIDKSLLKFPHIRQKMLLLAVLSFVQAVAIVGQAVGLSRALVAIWQLQKLSALWKPMLVFFSAFILRQLMDVAKNQVATHYADANVTRLRPVLQAHLFGLGPAYLHRHGTGSIVTVLIDGLDEVKTYIQTVLPKMTDMVFVPLLTLIYVTYENWLSGLVLFIMLPLIFFFMAILGLAARAKSNQQYADFTHLNNTFVDTILGLSTLKMLGVAKDYEKDIYSVSERFRKKTMSVIKVALTSTFALDFFTTLAIAIIAVFLGYRLIDGGIVLYPALVSLILAPEFFLPIRQFGDDYHATLNGKNALAQVNNVLAEPLPSSQPTISWAGWRPDSTLQLDHVNFRYADAAKGINALTDIQIHAQGMEKIAVVGRSGSGKSTLLNLLAGFNQPAAGSRIMLDDHSLNGFNTPAWQDQISYIPQAPYIFSATIADNIRFYVPQATPDAVQQAAAGAGLTDWLNELPEGLATMIGEGNRGISGGQAQRIALARVLVDRQRRILLFDEPTAHLDIETEYDLKQTLLPIMHDHLVIFATHRLHWLPDMDQIIVLEHGRISEQGTLSQLRGQGGALDHLIAEMGGKQHARFKA</sequence>
<dbReference type="GO" id="GO:0005886">
    <property type="term" value="C:plasma membrane"/>
    <property type="evidence" value="ECO:0007669"/>
    <property type="project" value="UniProtKB-SubCell"/>
</dbReference>
<dbReference type="InterPro" id="IPR011527">
    <property type="entry name" value="ABC1_TM_dom"/>
</dbReference>
<dbReference type="CDD" id="cd03228">
    <property type="entry name" value="ABCC_MRP_Like"/>
    <property type="match status" value="1"/>
</dbReference>
<keyword evidence="5 7" id="KW-1133">Transmembrane helix</keyword>
<dbReference type="STRING" id="1423792.FD09_GL001258"/>
<dbReference type="CDD" id="cd18584">
    <property type="entry name" value="ABC_6TM_AarD_CydD"/>
    <property type="match status" value="1"/>
</dbReference>
<keyword evidence="3" id="KW-0547">Nucleotide-binding</keyword>
<dbReference type="Pfam" id="PF00005">
    <property type="entry name" value="ABC_tran"/>
    <property type="match status" value="1"/>
</dbReference>
<keyword evidence="4" id="KW-0067">ATP-binding</keyword>
<feature type="transmembrane region" description="Helical" evidence="7">
    <location>
        <begin position="267"/>
        <end position="285"/>
    </location>
</feature>
<dbReference type="Pfam" id="PF00664">
    <property type="entry name" value="ABC_membrane"/>
    <property type="match status" value="1"/>
</dbReference>
<dbReference type="InterPro" id="IPR003439">
    <property type="entry name" value="ABC_transporter-like_ATP-bd"/>
</dbReference>
<feature type="transmembrane region" description="Helical" evidence="7">
    <location>
        <begin position="236"/>
        <end position="261"/>
    </location>
</feature>
<dbReference type="NCBIfam" id="TIGR02857">
    <property type="entry name" value="CydD"/>
    <property type="match status" value="1"/>
</dbReference>
<reference evidence="10 11" key="1">
    <citation type="journal article" date="2015" name="Genome Announc.">
        <title>Expanding the biotechnology potential of lactobacilli through comparative genomics of 213 strains and associated genera.</title>
        <authorList>
            <person name="Sun Z."/>
            <person name="Harris H.M."/>
            <person name="McCann A."/>
            <person name="Guo C."/>
            <person name="Argimon S."/>
            <person name="Zhang W."/>
            <person name="Yang X."/>
            <person name="Jeffery I.B."/>
            <person name="Cooney J.C."/>
            <person name="Kagawa T.F."/>
            <person name="Liu W."/>
            <person name="Song Y."/>
            <person name="Salvetti E."/>
            <person name="Wrobel A."/>
            <person name="Rasinkangas P."/>
            <person name="Parkhill J."/>
            <person name="Rea M.C."/>
            <person name="O'Sullivan O."/>
            <person name="Ritari J."/>
            <person name="Douillard F.P."/>
            <person name="Paul Ross R."/>
            <person name="Yang R."/>
            <person name="Briner A.E."/>
            <person name="Felis G.E."/>
            <person name="de Vos W.M."/>
            <person name="Barrangou R."/>
            <person name="Klaenhammer T.R."/>
            <person name="Caufield P.W."/>
            <person name="Cui Y."/>
            <person name="Zhang H."/>
            <person name="O'Toole P.W."/>
        </authorList>
    </citation>
    <scope>NUCLEOTIDE SEQUENCE [LARGE SCALE GENOMIC DNA]</scope>
    <source>
        <strain evidence="10 11">DSM 12744</strain>
    </source>
</reference>
<dbReference type="SUPFAM" id="SSF90123">
    <property type="entry name" value="ABC transporter transmembrane region"/>
    <property type="match status" value="1"/>
</dbReference>
<protein>
    <submittedName>
        <fullName evidence="10">Thiol reductant ABC exporter, CydD subunit</fullName>
    </submittedName>
</protein>
<keyword evidence="11" id="KW-1185">Reference proteome</keyword>
<evidence type="ECO:0000256" key="3">
    <source>
        <dbReference type="ARBA" id="ARBA00022741"/>
    </source>
</evidence>
<proteinExistence type="predicted"/>
<evidence type="ECO:0000256" key="6">
    <source>
        <dbReference type="ARBA" id="ARBA00023136"/>
    </source>
</evidence>
<dbReference type="Gene3D" id="1.20.1560.10">
    <property type="entry name" value="ABC transporter type 1, transmembrane domain"/>
    <property type="match status" value="1"/>
</dbReference>
<dbReference type="GO" id="GO:0005524">
    <property type="term" value="F:ATP binding"/>
    <property type="evidence" value="ECO:0007669"/>
    <property type="project" value="UniProtKB-KW"/>
</dbReference>
<dbReference type="SMART" id="SM00382">
    <property type="entry name" value="AAA"/>
    <property type="match status" value="1"/>
</dbReference>
<accession>A0A0R1N8T9</accession>
<evidence type="ECO:0000256" key="1">
    <source>
        <dbReference type="ARBA" id="ARBA00004651"/>
    </source>
</evidence>
<dbReference type="InterPro" id="IPR036640">
    <property type="entry name" value="ABC1_TM_sf"/>
</dbReference>
<evidence type="ECO:0000313" key="11">
    <source>
        <dbReference type="Proteomes" id="UP000051330"/>
    </source>
</evidence>
<evidence type="ECO:0000259" key="9">
    <source>
        <dbReference type="PROSITE" id="PS50929"/>
    </source>
</evidence>
<dbReference type="PROSITE" id="PS00211">
    <property type="entry name" value="ABC_TRANSPORTER_1"/>
    <property type="match status" value="1"/>
</dbReference>
<dbReference type="PATRIC" id="fig|1423792.3.peg.1277"/>
<dbReference type="Gene3D" id="3.40.50.300">
    <property type="entry name" value="P-loop containing nucleotide triphosphate hydrolases"/>
    <property type="match status" value="1"/>
</dbReference>
<keyword evidence="2 7" id="KW-0812">Transmembrane</keyword>
<evidence type="ECO:0000256" key="7">
    <source>
        <dbReference type="SAM" id="Phobius"/>
    </source>
</evidence>
<dbReference type="PROSITE" id="PS50893">
    <property type="entry name" value="ABC_TRANSPORTER_2"/>
    <property type="match status" value="1"/>
</dbReference>
<evidence type="ECO:0000256" key="4">
    <source>
        <dbReference type="ARBA" id="ARBA00022840"/>
    </source>
</evidence>
<feature type="transmembrane region" description="Helical" evidence="7">
    <location>
        <begin position="157"/>
        <end position="178"/>
    </location>
</feature>
<evidence type="ECO:0000256" key="2">
    <source>
        <dbReference type="ARBA" id="ARBA00022692"/>
    </source>
</evidence>
<dbReference type="InterPro" id="IPR014216">
    <property type="entry name" value="ABC_transptr_CydD"/>
</dbReference>
<dbReference type="SUPFAM" id="SSF52540">
    <property type="entry name" value="P-loop containing nucleoside triphosphate hydrolases"/>
    <property type="match status" value="1"/>
</dbReference>
<dbReference type="GO" id="GO:0140359">
    <property type="term" value="F:ABC-type transporter activity"/>
    <property type="evidence" value="ECO:0007669"/>
    <property type="project" value="InterPro"/>
</dbReference>
<dbReference type="InterPro" id="IPR039421">
    <property type="entry name" value="Type_1_exporter"/>
</dbReference>
<name>A0A0R1N8T9_9LACO</name>
<feature type="domain" description="ABC transmembrane type-1" evidence="9">
    <location>
        <begin position="17"/>
        <end position="299"/>
    </location>
</feature>
<comment type="subcellular location">
    <subcellularLocation>
        <location evidence="1">Cell membrane</location>
        <topology evidence="1">Multi-pass membrane protein</topology>
    </subcellularLocation>
</comment>
<evidence type="ECO:0000259" key="8">
    <source>
        <dbReference type="PROSITE" id="PS50893"/>
    </source>
</evidence>
<dbReference type="InterPro" id="IPR017871">
    <property type="entry name" value="ABC_transporter-like_CS"/>
</dbReference>
<evidence type="ECO:0000313" key="10">
    <source>
        <dbReference type="EMBL" id="KRL14098.1"/>
    </source>
</evidence>
<gene>
    <name evidence="10" type="ORF">FD09_GL001258</name>
</gene>
<dbReference type="AlphaFoldDB" id="A0A0R1N8T9"/>